<feature type="compositionally biased region" description="Low complexity" evidence="1">
    <location>
        <begin position="187"/>
        <end position="202"/>
    </location>
</feature>
<feature type="region of interest" description="Disordered" evidence="1">
    <location>
        <begin position="48"/>
        <end position="96"/>
    </location>
</feature>
<keyword evidence="3" id="KW-1185">Reference proteome</keyword>
<protein>
    <submittedName>
        <fullName evidence="2">DUF4192 family protein</fullName>
    </submittedName>
</protein>
<organism evidence="2 3">
    <name type="scientific">Natronoglycomyces albus</name>
    <dbReference type="NCBI Taxonomy" id="2811108"/>
    <lineage>
        <taxon>Bacteria</taxon>
        <taxon>Bacillati</taxon>
        <taxon>Actinomycetota</taxon>
        <taxon>Actinomycetes</taxon>
        <taxon>Glycomycetales</taxon>
        <taxon>Glycomycetaceae</taxon>
        <taxon>Natronoglycomyces</taxon>
    </lineage>
</organism>
<accession>A0A895XPC0</accession>
<dbReference type="AlphaFoldDB" id="A0A895XPC0"/>
<evidence type="ECO:0000313" key="2">
    <source>
        <dbReference type="EMBL" id="QSB05393.1"/>
    </source>
</evidence>
<evidence type="ECO:0000313" key="3">
    <source>
        <dbReference type="Proteomes" id="UP000662939"/>
    </source>
</evidence>
<feature type="compositionally biased region" description="Low complexity" evidence="1">
    <location>
        <begin position="51"/>
        <end position="69"/>
    </location>
</feature>
<evidence type="ECO:0000256" key="1">
    <source>
        <dbReference type="SAM" id="MobiDB-lite"/>
    </source>
</evidence>
<proteinExistence type="predicted"/>
<dbReference type="Proteomes" id="UP000662939">
    <property type="component" value="Chromosome"/>
</dbReference>
<dbReference type="InterPro" id="IPR025447">
    <property type="entry name" value="DUF4192"/>
</dbReference>
<gene>
    <name evidence="2" type="ORF">JQS30_00135</name>
</gene>
<feature type="region of interest" description="Disordered" evidence="1">
    <location>
        <begin position="179"/>
        <end position="220"/>
    </location>
</feature>
<dbReference type="Pfam" id="PF13830">
    <property type="entry name" value="DUF4192"/>
    <property type="match status" value="2"/>
</dbReference>
<feature type="region of interest" description="Disordered" evidence="1">
    <location>
        <begin position="111"/>
        <end position="137"/>
    </location>
</feature>
<reference evidence="2" key="1">
    <citation type="submission" date="2021-02" db="EMBL/GenBank/DDBJ databases">
        <title>Natronoglycomyces albus gen. nov., sp. nov, a haloalkaliphilic actinobacterium from a soda solonchak soil.</title>
        <authorList>
            <person name="Sorokin D.Y."/>
            <person name="Khijniak T.V."/>
            <person name="Zakharycheva A.P."/>
            <person name="Boueva O.V."/>
            <person name="Ariskina E.V."/>
            <person name="Hahnke R.L."/>
            <person name="Bunk B."/>
            <person name="Sproer C."/>
            <person name="Schumann P."/>
            <person name="Evtushenko L.I."/>
            <person name="Kublanov I.V."/>
        </authorList>
    </citation>
    <scope>NUCLEOTIDE SEQUENCE</scope>
    <source>
        <strain evidence="2">DSM 106290</strain>
    </source>
</reference>
<dbReference type="EMBL" id="CP070496">
    <property type="protein sequence ID" value="QSB05393.1"/>
    <property type="molecule type" value="Genomic_DNA"/>
</dbReference>
<sequence length="527" mass="56113">MTNSATDIKLRKPEELITVIPYLLGFHPEHSLVVVGMAGQEVRCVVRTDVPDSGTPSSPGTEGGPSSNSARGRQRHKTAACAGPSDEDCPAPVTQTHRACECRMRATATKIRRRTDNNGPARPWKQGASKAGVPGRLGTNPNGAPAGIAALNRMLRSRGCTGTPRPSDEVAAAPEVDLAPADGSVSATAEPPTRPATETAAEPSPPQPVESGKAPTPIRRLGGTTEIATVPTVELVNDFDVMYLPDPDQDAPPASISYPDLSAFLLENGCDRAILVGYGAKSPVKRAVGRFGTRLAACGVKVVAGLRVWGDRWWSVQCEKDDCCTKQGRPIPETSAAATSLISMGSAALSSREEMAGQLRRVDEETYRQVRKATGELLTEQLDDVRDWSEVVADEIAAVGFWMDQKHLPPVSDIAALSLSLADTHVRGAALERINREPGSGRLDLWVWLVRHMDDAFVAPAATLAGFCAYRLGNGIFATMALERALQSDPQYKLAEILLKLLRSGVSPETLGQLLEGPSLEGPSLVT</sequence>
<dbReference type="KEGG" id="nav:JQS30_00135"/>
<dbReference type="RefSeq" id="WP_213171401.1">
    <property type="nucleotide sequence ID" value="NZ_CP070496.1"/>
</dbReference>
<name>A0A895XPC0_9ACTN</name>